<dbReference type="InterPro" id="IPR001765">
    <property type="entry name" value="Carbonic_anhydrase"/>
</dbReference>
<reference evidence="14 15" key="1">
    <citation type="submission" date="2020-04" db="EMBL/GenBank/DDBJ databases">
        <authorList>
            <person name="Klaysubun C."/>
            <person name="Duangmal K."/>
            <person name="Lipun K."/>
        </authorList>
    </citation>
    <scope>NUCLEOTIDE SEQUENCE [LARGE SCALE GENOMIC DNA]</scope>
    <source>
        <strain evidence="14 15">DSM 45300</strain>
    </source>
</reference>
<dbReference type="SUPFAM" id="SSF53056">
    <property type="entry name" value="beta-carbonic anhydrase, cab"/>
    <property type="match status" value="1"/>
</dbReference>
<comment type="function">
    <text evidence="9">Catalyzes the reversible hydration of carbon dioxide to form bicarbonate.</text>
</comment>
<dbReference type="InterPro" id="IPR001902">
    <property type="entry name" value="SLC26A/SulP_fam"/>
</dbReference>
<dbReference type="AlphaFoldDB" id="A0A848DK56"/>
<keyword evidence="5 11" id="KW-0862">Zinc</keyword>
<evidence type="ECO:0000259" key="13">
    <source>
        <dbReference type="Pfam" id="PF00916"/>
    </source>
</evidence>
<evidence type="ECO:0000256" key="5">
    <source>
        <dbReference type="ARBA" id="ARBA00022833"/>
    </source>
</evidence>
<evidence type="ECO:0000256" key="11">
    <source>
        <dbReference type="PIRSR" id="PIRSR601765-1"/>
    </source>
</evidence>
<dbReference type="Gene3D" id="3.40.1050.10">
    <property type="entry name" value="Carbonic anhydrase"/>
    <property type="match status" value="1"/>
</dbReference>
<dbReference type="GO" id="GO:0016020">
    <property type="term" value="C:membrane"/>
    <property type="evidence" value="ECO:0007669"/>
    <property type="project" value="UniProtKB-SubCell"/>
</dbReference>
<comment type="similarity">
    <text evidence="2">Belongs to the beta-class carbonic anhydrase family.</text>
</comment>
<protein>
    <recommendedName>
        <fullName evidence="3">carbonic anhydrase</fullName>
        <ecNumber evidence="3">4.2.1.1</ecNumber>
    </recommendedName>
</protein>
<evidence type="ECO:0000256" key="2">
    <source>
        <dbReference type="ARBA" id="ARBA00006217"/>
    </source>
</evidence>
<evidence type="ECO:0000256" key="3">
    <source>
        <dbReference type="ARBA" id="ARBA00012925"/>
    </source>
</evidence>
<feature type="binding site" evidence="11">
    <location>
        <position position="370"/>
    </location>
    <ligand>
        <name>Zn(2+)</name>
        <dbReference type="ChEBI" id="CHEBI:29105"/>
    </ligand>
</feature>
<comment type="catalytic activity">
    <reaction evidence="10">
        <text>hydrogencarbonate + H(+) = CO2 + H2O</text>
        <dbReference type="Rhea" id="RHEA:10748"/>
        <dbReference type="ChEBI" id="CHEBI:15377"/>
        <dbReference type="ChEBI" id="CHEBI:15378"/>
        <dbReference type="ChEBI" id="CHEBI:16526"/>
        <dbReference type="ChEBI" id="CHEBI:17544"/>
        <dbReference type="EC" id="4.2.1.1"/>
    </reaction>
</comment>
<feature type="binding site" evidence="11">
    <location>
        <position position="318"/>
    </location>
    <ligand>
        <name>Zn(2+)</name>
        <dbReference type="ChEBI" id="CHEBI:29105"/>
    </ligand>
</feature>
<dbReference type="EC" id="4.2.1.1" evidence="3"/>
<comment type="cofactor">
    <cofactor evidence="11">
        <name>Zn(2+)</name>
        <dbReference type="ChEBI" id="CHEBI:29105"/>
    </cofactor>
    <text evidence="11">Binds 1 zinc ion per subunit.</text>
</comment>
<evidence type="ECO:0000256" key="9">
    <source>
        <dbReference type="ARBA" id="ARBA00024993"/>
    </source>
</evidence>
<keyword evidence="8" id="KW-0456">Lyase</keyword>
<evidence type="ECO:0000256" key="10">
    <source>
        <dbReference type="ARBA" id="ARBA00048348"/>
    </source>
</evidence>
<evidence type="ECO:0000313" key="15">
    <source>
        <dbReference type="Proteomes" id="UP000586918"/>
    </source>
</evidence>
<dbReference type="GO" id="GO:0015976">
    <property type="term" value="P:carbon utilization"/>
    <property type="evidence" value="ECO:0007669"/>
    <property type="project" value="InterPro"/>
</dbReference>
<evidence type="ECO:0000256" key="7">
    <source>
        <dbReference type="ARBA" id="ARBA00023136"/>
    </source>
</evidence>
<dbReference type="RefSeq" id="WP_169413518.1">
    <property type="nucleotide sequence ID" value="NZ_JAAXKZ010000048.1"/>
</dbReference>
<comment type="caution">
    <text evidence="14">The sequence shown here is derived from an EMBL/GenBank/DDBJ whole genome shotgun (WGS) entry which is preliminary data.</text>
</comment>
<feature type="transmembrane region" description="Helical" evidence="12">
    <location>
        <begin position="77"/>
        <end position="96"/>
    </location>
</feature>
<keyword evidence="7 12" id="KW-0472">Membrane</keyword>
<feature type="binding site" evidence="11">
    <location>
        <position position="316"/>
    </location>
    <ligand>
        <name>Zn(2+)</name>
        <dbReference type="ChEBI" id="CHEBI:29105"/>
    </ligand>
</feature>
<dbReference type="GO" id="GO:0055085">
    <property type="term" value="P:transmembrane transport"/>
    <property type="evidence" value="ECO:0007669"/>
    <property type="project" value="InterPro"/>
</dbReference>
<proteinExistence type="inferred from homology"/>
<feature type="binding site" evidence="11">
    <location>
        <position position="373"/>
    </location>
    <ligand>
        <name>Zn(2+)</name>
        <dbReference type="ChEBI" id="CHEBI:29105"/>
    </ligand>
</feature>
<evidence type="ECO:0000313" key="14">
    <source>
        <dbReference type="EMBL" id="NMH92814.1"/>
    </source>
</evidence>
<dbReference type="Proteomes" id="UP000586918">
    <property type="component" value="Unassembled WGS sequence"/>
</dbReference>
<gene>
    <name evidence="14" type="ORF">HF519_14775</name>
</gene>
<dbReference type="InterPro" id="IPR036874">
    <property type="entry name" value="Carbonic_anhydrase_sf"/>
</dbReference>
<dbReference type="SMART" id="SM00947">
    <property type="entry name" value="Pro_CA"/>
    <property type="match status" value="1"/>
</dbReference>
<dbReference type="EMBL" id="JAAXKZ010000048">
    <property type="protein sequence ID" value="NMH92814.1"/>
    <property type="molecule type" value="Genomic_DNA"/>
</dbReference>
<keyword evidence="11" id="KW-0479">Metal-binding</keyword>
<feature type="domain" description="SLC26A/SulP transporter" evidence="13">
    <location>
        <begin position="6"/>
        <end position="134"/>
    </location>
</feature>
<organism evidence="14 15">
    <name type="scientific">Pseudonocardia bannensis</name>
    <dbReference type="NCBI Taxonomy" id="630973"/>
    <lineage>
        <taxon>Bacteria</taxon>
        <taxon>Bacillati</taxon>
        <taxon>Actinomycetota</taxon>
        <taxon>Actinomycetes</taxon>
        <taxon>Pseudonocardiales</taxon>
        <taxon>Pseudonocardiaceae</taxon>
        <taxon>Pseudonocardia</taxon>
    </lineage>
</organism>
<dbReference type="Pfam" id="PF00916">
    <property type="entry name" value="Sulfate_transp"/>
    <property type="match status" value="1"/>
</dbReference>
<evidence type="ECO:0000256" key="6">
    <source>
        <dbReference type="ARBA" id="ARBA00022989"/>
    </source>
</evidence>
<feature type="transmembrane region" description="Helical" evidence="12">
    <location>
        <begin position="133"/>
        <end position="164"/>
    </location>
</feature>
<evidence type="ECO:0000256" key="1">
    <source>
        <dbReference type="ARBA" id="ARBA00004141"/>
    </source>
</evidence>
<dbReference type="InterPro" id="IPR011547">
    <property type="entry name" value="SLC26A/SulP_dom"/>
</dbReference>
<dbReference type="GO" id="GO:0008270">
    <property type="term" value="F:zinc ion binding"/>
    <property type="evidence" value="ECO:0007669"/>
    <property type="project" value="InterPro"/>
</dbReference>
<dbReference type="Pfam" id="PF00484">
    <property type="entry name" value="Pro_CA"/>
    <property type="match status" value="1"/>
</dbReference>
<dbReference type="PROSITE" id="PS00704">
    <property type="entry name" value="PROK_CO2_ANHYDRASE_1"/>
    <property type="match status" value="1"/>
</dbReference>
<comment type="subcellular location">
    <subcellularLocation>
        <location evidence="1">Membrane</location>
        <topology evidence="1">Multi-pass membrane protein</topology>
    </subcellularLocation>
</comment>
<name>A0A848DK56_9PSEU</name>
<dbReference type="InterPro" id="IPR015892">
    <property type="entry name" value="Carbonic_anhydrase_CS"/>
</dbReference>
<keyword evidence="15" id="KW-1185">Reference proteome</keyword>
<evidence type="ECO:0000256" key="4">
    <source>
        <dbReference type="ARBA" id="ARBA00022692"/>
    </source>
</evidence>
<accession>A0A848DK56</accession>
<sequence>GWAGVIGGMLTVALIASVESLLSAVAVDRMHNGPRTDADRELLGQGAANTVSGFLGGLPITGVIVRSSANVLAGAKTRASTVLHGIWIAVFAIALIDVVEMIPLAALAGLLVVVGVQLVKLADIRTAHQHRELAVYLATVAGVLVLNLLEGVLIGLVLAGLLVLHRAVRARVRLEEPGDGTSGPLRVVVEGTLSFLSVPALSRVLGEVPAGTPVRIDLIVDYLDHAAYDHLAGWTERHRATGTRVQVFEPGAAEAAEHPRPRFATWSQWRGDETASPRAPMLAGVAAYHERTAGLLRPTLRELAGGQDPSGLLLSCADSRVMPNVITHSGPGDLFTVQNVGNLVAGTSVRAAVQYATSVLRVPLIAVVGHSGCGAMRGLLDGVPTDMPDGALGDWLKAGAPSLQAYRDGHPVAAAGLRAGYGEAEALAMVNVALQLDVLRAQGVDAELMGLFFDIPTAQVLVFDAGANEFRPLDRDTPLAPAGR</sequence>
<dbReference type="GO" id="GO:0004089">
    <property type="term" value="F:carbonate dehydratase activity"/>
    <property type="evidence" value="ECO:0007669"/>
    <property type="project" value="UniProtKB-EC"/>
</dbReference>
<evidence type="ECO:0000256" key="8">
    <source>
        <dbReference type="ARBA" id="ARBA00023239"/>
    </source>
</evidence>
<dbReference type="PANTHER" id="PTHR11814">
    <property type="entry name" value="SULFATE TRANSPORTER"/>
    <property type="match status" value="1"/>
</dbReference>
<feature type="non-terminal residue" evidence="14">
    <location>
        <position position="1"/>
    </location>
</feature>
<evidence type="ECO:0000256" key="12">
    <source>
        <dbReference type="SAM" id="Phobius"/>
    </source>
</evidence>
<keyword evidence="6 12" id="KW-1133">Transmembrane helix</keyword>
<feature type="transmembrane region" description="Helical" evidence="12">
    <location>
        <begin position="47"/>
        <end position="65"/>
    </location>
</feature>
<keyword evidence="4 12" id="KW-0812">Transmembrane</keyword>